<name>A0A835YJN4_9STRA</name>
<evidence type="ECO:0000256" key="9">
    <source>
        <dbReference type="SAM" id="Phobius"/>
    </source>
</evidence>
<sequence>MPSFFGRGAAKRQLGWGGLSSASNGASPPVNGDVELESLQDPEAGAYGQQLSLLDVPYSPAQEISMGIEKGEWLTLCCPGGIPPGLRARVAELLSFAGWFIVGIPTAIQLPFLWYVFWQHVCSAGSVPPRDLDHLFARRALLLWLLWLAAVLYCRRVVHAVAPSAICAVLRNLELFTVAGLYVTMSANLCTFLHTPARPLYDLGFMLVPEQRVDSPWRPVSDVLAEAVPALLVLRSLCLRRPIRQRVDSPRWSVSDVLAEAVPALLVLHSLCLRRPISDVLAEAVPALLVLRSLCLRRPISWAGYCAAGAGLAVHAAADQCVELQGGPSVEVATAPALPVLRALCLRTPIRCQVLVSWLRCVALVYFLRGSTIPLTSLPGPAPHCMRAEGYHPPQGWHDIAIRMGPMVGDYTTCGDLIFSGHTSFTTMTMLCLVKTFQGRRGYAVASVLGFMYVASMCLLALAGRKHYTIDIAIAILVTWLTFHRFQDGWAARAKGGGLSDEQLRNTRKDTIDLPADEDLVLPTSRQGWGASRLLVV</sequence>
<protein>
    <submittedName>
        <fullName evidence="11">PAP2 superfamily C-terminal-domain-containing protein</fullName>
    </submittedName>
</protein>
<dbReference type="OrthoDB" id="422827at2759"/>
<comment type="caution">
    <text evidence="11">The sequence shown here is derived from an EMBL/GenBank/DDBJ whole genome shotgun (WGS) entry which is preliminary data.</text>
</comment>
<keyword evidence="8 9" id="KW-0472">Membrane</keyword>
<dbReference type="PANTHER" id="PTHR21290">
    <property type="entry name" value="SPHINGOMYELIN SYNTHETASE"/>
    <property type="match status" value="1"/>
</dbReference>
<dbReference type="PANTHER" id="PTHR21290:SF62">
    <property type="entry name" value="PHOSPHATIDYLINOSITOL:CERAMIDE INOSITOLPHOSPHOTRANSFERASE 1-RELATED"/>
    <property type="match status" value="1"/>
</dbReference>
<feature type="transmembrane region" description="Helical" evidence="9">
    <location>
        <begin position="93"/>
        <end position="116"/>
    </location>
</feature>
<dbReference type="InterPro" id="IPR025749">
    <property type="entry name" value="Sphingomyelin_synth-like_dom"/>
</dbReference>
<feature type="transmembrane region" description="Helical" evidence="9">
    <location>
        <begin position="443"/>
        <end position="462"/>
    </location>
</feature>
<evidence type="ECO:0000256" key="4">
    <source>
        <dbReference type="ARBA" id="ARBA00022692"/>
    </source>
</evidence>
<evidence type="ECO:0000256" key="5">
    <source>
        <dbReference type="ARBA" id="ARBA00022919"/>
    </source>
</evidence>
<evidence type="ECO:0000313" key="12">
    <source>
        <dbReference type="Proteomes" id="UP000664859"/>
    </source>
</evidence>
<proteinExistence type="inferred from homology"/>
<organism evidence="11 12">
    <name type="scientific">Tribonema minus</name>
    <dbReference type="NCBI Taxonomy" id="303371"/>
    <lineage>
        <taxon>Eukaryota</taxon>
        <taxon>Sar</taxon>
        <taxon>Stramenopiles</taxon>
        <taxon>Ochrophyta</taxon>
        <taxon>PX clade</taxon>
        <taxon>Xanthophyceae</taxon>
        <taxon>Tribonematales</taxon>
        <taxon>Tribonemataceae</taxon>
        <taxon>Tribonema</taxon>
    </lineage>
</organism>
<evidence type="ECO:0000256" key="3">
    <source>
        <dbReference type="ARBA" id="ARBA00022679"/>
    </source>
</evidence>
<accession>A0A835YJN4</accession>
<dbReference type="GO" id="GO:0047493">
    <property type="term" value="F:ceramide cholinephosphotransferase activity"/>
    <property type="evidence" value="ECO:0007669"/>
    <property type="project" value="TreeGrafter"/>
</dbReference>
<feature type="domain" description="Sphingomyelin synthase-like" evidence="10">
    <location>
        <begin position="413"/>
        <end position="484"/>
    </location>
</feature>
<gene>
    <name evidence="11" type="ORF">JKP88DRAFT_347163</name>
</gene>
<evidence type="ECO:0000259" key="10">
    <source>
        <dbReference type="Pfam" id="PF14360"/>
    </source>
</evidence>
<dbReference type="Pfam" id="PF14360">
    <property type="entry name" value="PAP2_C"/>
    <property type="match status" value="1"/>
</dbReference>
<dbReference type="AlphaFoldDB" id="A0A835YJN4"/>
<dbReference type="GO" id="GO:0046513">
    <property type="term" value="P:ceramide biosynthetic process"/>
    <property type="evidence" value="ECO:0007669"/>
    <property type="project" value="TreeGrafter"/>
</dbReference>
<dbReference type="GO" id="GO:0033188">
    <property type="term" value="F:sphingomyelin synthase activity"/>
    <property type="evidence" value="ECO:0007669"/>
    <property type="project" value="TreeGrafter"/>
</dbReference>
<comment type="similarity">
    <text evidence="2">Belongs to the sphingomyelin synthase family.</text>
</comment>
<dbReference type="GO" id="GO:0005789">
    <property type="term" value="C:endoplasmic reticulum membrane"/>
    <property type="evidence" value="ECO:0007669"/>
    <property type="project" value="TreeGrafter"/>
</dbReference>
<feature type="transmembrane region" description="Helical" evidence="9">
    <location>
        <begin position="136"/>
        <end position="154"/>
    </location>
</feature>
<dbReference type="EMBL" id="JAFCMP010000536">
    <property type="protein sequence ID" value="KAG5176597.1"/>
    <property type="molecule type" value="Genomic_DNA"/>
</dbReference>
<dbReference type="GO" id="GO:0005886">
    <property type="term" value="C:plasma membrane"/>
    <property type="evidence" value="ECO:0007669"/>
    <property type="project" value="TreeGrafter"/>
</dbReference>
<evidence type="ECO:0000256" key="6">
    <source>
        <dbReference type="ARBA" id="ARBA00022989"/>
    </source>
</evidence>
<dbReference type="Proteomes" id="UP000664859">
    <property type="component" value="Unassembled WGS sequence"/>
</dbReference>
<keyword evidence="3" id="KW-0808">Transferase</keyword>
<comment type="subcellular location">
    <subcellularLocation>
        <location evidence="1">Membrane</location>
        <topology evidence="1">Multi-pass membrane protein</topology>
    </subcellularLocation>
</comment>
<dbReference type="GO" id="GO:0000139">
    <property type="term" value="C:Golgi membrane"/>
    <property type="evidence" value="ECO:0007669"/>
    <property type="project" value="TreeGrafter"/>
</dbReference>
<evidence type="ECO:0000256" key="1">
    <source>
        <dbReference type="ARBA" id="ARBA00004141"/>
    </source>
</evidence>
<evidence type="ECO:0000256" key="2">
    <source>
        <dbReference type="ARBA" id="ARBA00005441"/>
    </source>
</evidence>
<keyword evidence="7" id="KW-0443">Lipid metabolism</keyword>
<keyword evidence="4 9" id="KW-0812">Transmembrane</keyword>
<reference evidence="11" key="1">
    <citation type="submission" date="2021-02" db="EMBL/GenBank/DDBJ databases">
        <title>First Annotated Genome of the Yellow-green Alga Tribonema minus.</title>
        <authorList>
            <person name="Mahan K.M."/>
        </authorList>
    </citation>
    <scope>NUCLEOTIDE SEQUENCE</scope>
    <source>
        <strain evidence="11">UTEX B ZZ1240</strain>
    </source>
</reference>
<evidence type="ECO:0000313" key="11">
    <source>
        <dbReference type="EMBL" id="KAG5176597.1"/>
    </source>
</evidence>
<evidence type="ECO:0000256" key="7">
    <source>
        <dbReference type="ARBA" id="ARBA00023098"/>
    </source>
</evidence>
<evidence type="ECO:0000256" key="8">
    <source>
        <dbReference type="ARBA" id="ARBA00023136"/>
    </source>
</evidence>
<feature type="transmembrane region" description="Helical" evidence="9">
    <location>
        <begin position="175"/>
        <end position="197"/>
    </location>
</feature>
<keyword evidence="5" id="KW-0746">Sphingolipid metabolism</keyword>
<dbReference type="InterPro" id="IPR045221">
    <property type="entry name" value="Sphingomyelin_synth-like"/>
</dbReference>
<keyword evidence="6 9" id="KW-1133">Transmembrane helix</keyword>
<keyword evidence="12" id="KW-1185">Reference proteome</keyword>